<feature type="domain" description="Phospholipid/glycerol acyltransferase" evidence="3">
    <location>
        <begin position="19"/>
        <end position="131"/>
    </location>
</feature>
<dbReference type="SUPFAM" id="SSF69593">
    <property type="entry name" value="Glycerol-3-phosphate (1)-acyltransferase"/>
    <property type="match status" value="1"/>
</dbReference>
<feature type="non-terminal residue" evidence="4">
    <location>
        <position position="174"/>
    </location>
</feature>
<keyword evidence="2" id="KW-0012">Acyltransferase</keyword>
<sequence>MYHRRQVFNEESVPRTGGVILASNHLSYIDPPLVGCSTRRVIHYLARASAFKGAIGSAILRSWNSIPVDRDGGSAKGLRTILERLKEGRAIMMFPEGTRSPDGTQQTSRPGIGLMIAKSDAPVIPVRVFGTYEAYGRHHAIPRPRRVQVKFGEALKFKELRAEASGCNPDRRRE</sequence>
<dbReference type="SMART" id="SM00563">
    <property type="entry name" value="PlsC"/>
    <property type="match status" value="1"/>
</dbReference>
<evidence type="ECO:0000313" key="4">
    <source>
        <dbReference type="EMBL" id="SVD80632.1"/>
    </source>
</evidence>
<dbReference type="Pfam" id="PF01553">
    <property type="entry name" value="Acyltransferase"/>
    <property type="match status" value="1"/>
</dbReference>
<evidence type="ECO:0000259" key="3">
    <source>
        <dbReference type="SMART" id="SM00563"/>
    </source>
</evidence>
<dbReference type="CDD" id="cd07989">
    <property type="entry name" value="LPLAT_AGPAT-like"/>
    <property type="match status" value="1"/>
</dbReference>
<evidence type="ECO:0000256" key="1">
    <source>
        <dbReference type="ARBA" id="ARBA00022679"/>
    </source>
</evidence>
<name>A0A382YBE5_9ZZZZ</name>
<dbReference type="InterPro" id="IPR002123">
    <property type="entry name" value="Plipid/glycerol_acylTrfase"/>
</dbReference>
<protein>
    <recommendedName>
        <fullName evidence="3">Phospholipid/glycerol acyltransferase domain-containing protein</fullName>
    </recommendedName>
</protein>
<gene>
    <name evidence="4" type="ORF">METZ01_LOCUS433486</name>
</gene>
<evidence type="ECO:0000256" key="2">
    <source>
        <dbReference type="ARBA" id="ARBA00023315"/>
    </source>
</evidence>
<proteinExistence type="predicted"/>
<dbReference type="AlphaFoldDB" id="A0A382YBE5"/>
<organism evidence="4">
    <name type="scientific">marine metagenome</name>
    <dbReference type="NCBI Taxonomy" id="408172"/>
    <lineage>
        <taxon>unclassified sequences</taxon>
        <taxon>metagenomes</taxon>
        <taxon>ecological metagenomes</taxon>
    </lineage>
</organism>
<dbReference type="PANTHER" id="PTHR10434">
    <property type="entry name" value="1-ACYL-SN-GLYCEROL-3-PHOSPHATE ACYLTRANSFERASE"/>
    <property type="match status" value="1"/>
</dbReference>
<keyword evidence="1" id="KW-0808">Transferase</keyword>
<dbReference type="GO" id="GO:0003841">
    <property type="term" value="F:1-acylglycerol-3-phosphate O-acyltransferase activity"/>
    <property type="evidence" value="ECO:0007669"/>
    <property type="project" value="TreeGrafter"/>
</dbReference>
<dbReference type="PANTHER" id="PTHR10434:SF11">
    <property type="entry name" value="1-ACYL-SN-GLYCEROL-3-PHOSPHATE ACYLTRANSFERASE"/>
    <property type="match status" value="1"/>
</dbReference>
<reference evidence="4" key="1">
    <citation type="submission" date="2018-05" db="EMBL/GenBank/DDBJ databases">
        <authorList>
            <person name="Lanie J.A."/>
            <person name="Ng W.-L."/>
            <person name="Kazmierczak K.M."/>
            <person name="Andrzejewski T.M."/>
            <person name="Davidsen T.M."/>
            <person name="Wayne K.J."/>
            <person name="Tettelin H."/>
            <person name="Glass J.I."/>
            <person name="Rusch D."/>
            <person name="Podicherti R."/>
            <person name="Tsui H.-C.T."/>
            <person name="Winkler M.E."/>
        </authorList>
    </citation>
    <scope>NUCLEOTIDE SEQUENCE</scope>
</reference>
<dbReference type="GO" id="GO:0006654">
    <property type="term" value="P:phosphatidic acid biosynthetic process"/>
    <property type="evidence" value="ECO:0007669"/>
    <property type="project" value="TreeGrafter"/>
</dbReference>
<accession>A0A382YBE5</accession>
<dbReference type="EMBL" id="UINC01174484">
    <property type="protein sequence ID" value="SVD80632.1"/>
    <property type="molecule type" value="Genomic_DNA"/>
</dbReference>